<accession>A0A9K3HFI9</accession>
<gene>
    <name evidence="1" type="ORF">HanXRQr2_Chr12g0534681</name>
</gene>
<keyword evidence="2" id="KW-1185">Reference proteome</keyword>
<sequence length="113" mass="12475">MMMLMGGGWGGRRWRTVLPASETHGNSGVILVDFGFGSRVGSVVNVGFRVRFGFATQFGVQVKVWFNSVKPESTRVNNWSNVSFGCYGFWSVVRVNYSQLVSQGSVAVRVAKF</sequence>
<dbReference type="AlphaFoldDB" id="A0A9K3HFI9"/>
<comment type="caution">
    <text evidence="1">The sequence shown here is derived from an EMBL/GenBank/DDBJ whole genome shotgun (WGS) entry which is preliminary data.</text>
</comment>
<dbReference type="EMBL" id="MNCJ02000327">
    <property type="protein sequence ID" value="KAF5777359.1"/>
    <property type="molecule type" value="Genomic_DNA"/>
</dbReference>
<dbReference type="Gramene" id="mRNA:HanXRQr2_Chr12g0534681">
    <property type="protein sequence ID" value="CDS:HanXRQr2_Chr12g0534681.1"/>
    <property type="gene ID" value="HanXRQr2_Chr12g0534681"/>
</dbReference>
<reference evidence="1" key="1">
    <citation type="journal article" date="2017" name="Nature">
        <title>The sunflower genome provides insights into oil metabolism, flowering and Asterid evolution.</title>
        <authorList>
            <person name="Badouin H."/>
            <person name="Gouzy J."/>
            <person name="Grassa C.J."/>
            <person name="Murat F."/>
            <person name="Staton S.E."/>
            <person name="Cottret L."/>
            <person name="Lelandais-Briere C."/>
            <person name="Owens G.L."/>
            <person name="Carrere S."/>
            <person name="Mayjonade B."/>
            <person name="Legrand L."/>
            <person name="Gill N."/>
            <person name="Kane N.C."/>
            <person name="Bowers J.E."/>
            <person name="Hubner S."/>
            <person name="Bellec A."/>
            <person name="Berard A."/>
            <person name="Berges H."/>
            <person name="Blanchet N."/>
            <person name="Boniface M.C."/>
            <person name="Brunel D."/>
            <person name="Catrice O."/>
            <person name="Chaidir N."/>
            <person name="Claudel C."/>
            <person name="Donnadieu C."/>
            <person name="Faraut T."/>
            <person name="Fievet G."/>
            <person name="Helmstetter N."/>
            <person name="King M."/>
            <person name="Knapp S.J."/>
            <person name="Lai Z."/>
            <person name="Le Paslier M.C."/>
            <person name="Lippi Y."/>
            <person name="Lorenzon L."/>
            <person name="Mandel J.R."/>
            <person name="Marage G."/>
            <person name="Marchand G."/>
            <person name="Marquand E."/>
            <person name="Bret-Mestries E."/>
            <person name="Morien E."/>
            <person name="Nambeesan S."/>
            <person name="Nguyen T."/>
            <person name="Pegot-Espagnet P."/>
            <person name="Pouilly N."/>
            <person name="Raftis F."/>
            <person name="Sallet E."/>
            <person name="Schiex T."/>
            <person name="Thomas J."/>
            <person name="Vandecasteele C."/>
            <person name="Vares D."/>
            <person name="Vear F."/>
            <person name="Vautrin S."/>
            <person name="Crespi M."/>
            <person name="Mangin B."/>
            <person name="Burke J.M."/>
            <person name="Salse J."/>
            <person name="Munos S."/>
            <person name="Vincourt P."/>
            <person name="Rieseberg L.H."/>
            <person name="Langlade N.B."/>
        </authorList>
    </citation>
    <scope>NUCLEOTIDE SEQUENCE</scope>
    <source>
        <tissue evidence="1">Leaves</tissue>
    </source>
</reference>
<evidence type="ECO:0000313" key="1">
    <source>
        <dbReference type="EMBL" id="KAF5777359.1"/>
    </source>
</evidence>
<organism evidence="1 2">
    <name type="scientific">Helianthus annuus</name>
    <name type="common">Common sunflower</name>
    <dbReference type="NCBI Taxonomy" id="4232"/>
    <lineage>
        <taxon>Eukaryota</taxon>
        <taxon>Viridiplantae</taxon>
        <taxon>Streptophyta</taxon>
        <taxon>Embryophyta</taxon>
        <taxon>Tracheophyta</taxon>
        <taxon>Spermatophyta</taxon>
        <taxon>Magnoliopsida</taxon>
        <taxon>eudicotyledons</taxon>
        <taxon>Gunneridae</taxon>
        <taxon>Pentapetalae</taxon>
        <taxon>asterids</taxon>
        <taxon>campanulids</taxon>
        <taxon>Asterales</taxon>
        <taxon>Asteraceae</taxon>
        <taxon>Asteroideae</taxon>
        <taxon>Heliantheae alliance</taxon>
        <taxon>Heliantheae</taxon>
        <taxon>Helianthus</taxon>
    </lineage>
</organism>
<proteinExistence type="predicted"/>
<dbReference type="Proteomes" id="UP000215914">
    <property type="component" value="Unassembled WGS sequence"/>
</dbReference>
<reference evidence="1" key="2">
    <citation type="submission" date="2020-06" db="EMBL/GenBank/DDBJ databases">
        <title>Helianthus annuus Genome sequencing and assembly Release 2.</title>
        <authorList>
            <person name="Gouzy J."/>
            <person name="Langlade N."/>
            <person name="Munos S."/>
        </authorList>
    </citation>
    <scope>NUCLEOTIDE SEQUENCE</scope>
    <source>
        <tissue evidence="1">Leaves</tissue>
    </source>
</reference>
<name>A0A9K3HFI9_HELAN</name>
<evidence type="ECO:0000313" key="2">
    <source>
        <dbReference type="Proteomes" id="UP000215914"/>
    </source>
</evidence>
<protein>
    <submittedName>
        <fullName evidence="1">Uncharacterized protein</fullName>
    </submittedName>
</protein>